<organism evidence="1 2">
    <name type="scientific">Lates japonicus</name>
    <name type="common">Japanese lates</name>
    <dbReference type="NCBI Taxonomy" id="270547"/>
    <lineage>
        <taxon>Eukaryota</taxon>
        <taxon>Metazoa</taxon>
        <taxon>Chordata</taxon>
        <taxon>Craniata</taxon>
        <taxon>Vertebrata</taxon>
        <taxon>Euteleostomi</taxon>
        <taxon>Actinopterygii</taxon>
        <taxon>Neopterygii</taxon>
        <taxon>Teleostei</taxon>
        <taxon>Neoteleostei</taxon>
        <taxon>Acanthomorphata</taxon>
        <taxon>Carangaria</taxon>
        <taxon>Carangaria incertae sedis</taxon>
        <taxon>Centropomidae</taxon>
        <taxon>Lates</taxon>
    </lineage>
</organism>
<evidence type="ECO:0000313" key="2">
    <source>
        <dbReference type="Proteomes" id="UP001279410"/>
    </source>
</evidence>
<accession>A0AAD3N806</accession>
<evidence type="ECO:0000313" key="1">
    <source>
        <dbReference type="EMBL" id="GLD67134.1"/>
    </source>
</evidence>
<dbReference type="EMBL" id="BRZM01000104">
    <property type="protein sequence ID" value="GLD67134.1"/>
    <property type="molecule type" value="Genomic_DNA"/>
</dbReference>
<keyword evidence="2" id="KW-1185">Reference proteome</keyword>
<reference evidence="1" key="1">
    <citation type="submission" date="2022-08" db="EMBL/GenBank/DDBJ databases">
        <title>Genome sequencing of akame (Lates japonicus).</title>
        <authorList>
            <person name="Hashiguchi Y."/>
            <person name="Takahashi H."/>
        </authorList>
    </citation>
    <scope>NUCLEOTIDE SEQUENCE</scope>
    <source>
        <strain evidence="1">Kochi</strain>
    </source>
</reference>
<protein>
    <submittedName>
        <fullName evidence="1">Golgin subfamily A member 6-like protein 1</fullName>
    </submittedName>
</protein>
<gene>
    <name evidence="1" type="ORF">AKAME5_001849900</name>
</gene>
<dbReference type="AlphaFoldDB" id="A0AAD3N806"/>
<comment type="caution">
    <text evidence="1">The sequence shown here is derived from an EMBL/GenBank/DDBJ whole genome shotgun (WGS) entry which is preliminary data.</text>
</comment>
<name>A0AAD3N806_LATJO</name>
<dbReference type="Proteomes" id="UP001279410">
    <property type="component" value="Unassembled WGS sequence"/>
</dbReference>
<proteinExistence type="predicted"/>
<sequence length="133" mass="15583">MSNLKTWYLKQQKEKIVKAISKTCDKEVAIDAGDDTLEMKEIRVWRQQAKRKTLLKKQQELEEKIQHRFTCHHKQKSKEVSELIWSFAASRLCGLFTWFAAIPCQTICLLRASSLHCSSRVTSFLCRSLRHQS</sequence>